<evidence type="ECO:0000313" key="2">
    <source>
        <dbReference type="Proteomes" id="UP000054018"/>
    </source>
</evidence>
<keyword evidence="2" id="KW-1185">Reference proteome</keyword>
<proteinExistence type="predicted"/>
<gene>
    <name evidence="1" type="ORF">PISMIDRAFT_123511</name>
</gene>
<dbReference type="HOGENOM" id="CLU_2729255_0_0_1"/>
<reference evidence="2" key="2">
    <citation type="submission" date="2015-01" db="EMBL/GenBank/DDBJ databases">
        <title>Evolutionary Origins and Diversification of the Mycorrhizal Mutualists.</title>
        <authorList>
            <consortium name="DOE Joint Genome Institute"/>
            <consortium name="Mycorrhizal Genomics Consortium"/>
            <person name="Kohler A."/>
            <person name="Kuo A."/>
            <person name="Nagy L.G."/>
            <person name="Floudas D."/>
            <person name="Copeland A."/>
            <person name="Barry K.W."/>
            <person name="Cichocki N."/>
            <person name="Veneault-Fourrey C."/>
            <person name="LaButti K."/>
            <person name="Lindquist E.A."/>
            <person name="Lipzen A."/>
            <person name="Lundell T."/>
            <person name="Morin E."/>
            <person name="Murat C."/>
            <person name="Riley R."/>
            <person name="Ohm R."/>
            <person name="Sun H."/>
            <person name="Tunlid A."/>
            <person name="Henrissat B."/>
            <person name="Grigoriev I.V."/>
            <person name="Hibbett D.S."/>
            <person name="Martin F."/>
        </authorList>
    </citation>
    <scope>NUCLEOTIDE SEQUENCE [LARGE SCALE GENOMIC DNA]</scope>
    <source>
        <strain evidence="2">441</strain>
    </source>
</reference>
<dbReference type="EMBL" id="KN834333">
    <property type="protein sequence ID" value="KIK10990.1"/>
    <property type="molecule type" value="Genomic_DNA"/>
</dbReference>
<dbReference type="Proteomes" id="UP000054018">
    <property type="component" value="Unassembled WGS sequence"/>
</dbReference>
<organism evidence="1 2">
    <name type="scientific">Pisolithus microcarpus 441</name>
    <dbReference type="NCBI Taxonomy" id="765257"/>
    <lineage>
        <taxon>Eukaryota</taxon>
        <taxon>Fungi</taxon>
        <taxon>Dikarya</taxon>
        <taxon>Basidiomycota</taxon>
        <taxon>Agaricomycotina</taxon>
        <taxon>Agaricomycetes</taxon>
        <taxon>Agaricomycetidae</taxon>
        <taxon>Boletales</taxon>
        <taxon>Sclerodermatineae</taxon>
        <taxon>Pisolithaceae</taxon>
        <taxon>Pisolithus</taxon>
    </lineage>
</organism>
<sequence length="72" mass="7921">MLQNQVTPSLLLPQVQYQPLQVSGYESDLHTSSTYFLTVVVNTRACSNCRSSKIRCEVLPDAVACVKCNKSG</sequence>
<dbReference type="GO" id="GO:0008270">
    <property type="term" value="F:zinc ion binding"/>
    <property type="evidence" value="ECO:0007669"/>
    <property type="project" value="InterPro"/>
</dbReference>
<reference evidence="1 2" key="1">
    <citation type="submission" date="2014-04" db="EMBL/GenBank/DDBJ databases">
        <authorList>
            <consortium name="DOE Joint Genome Institute"/>
            <person name="Kuo A."/>
            <person name="Kohler A."/>
            <person name="Costa M.D."/>
            <person name="Nagy L.G."/>
            <person name="Floudas D."/>
            <person name="Copeland A."/>
            <person name="Barry K.W."/>
            <person name="Cichocki N."/>
            <person name="Veneault-Fourrey C."/>
            <person name="LaButti K."/>
            <person name="Lindquist E.A."/>
            <person name="Lipzen A."/>
            <person name="Lundell T."/>
            <person name="Morin E."/>
            <person name="Murat C."/>
            <person name="Sun H."/>
            <person name="Tunlid A."/>
            <person name="Henrissat B."/>
            <person name="Grigoriev I.V."/>
            <person name="Hibbett D.S."/>
            <person name="Martin F."/>
            <person name="Nordberg H.P."/>
            <person name="Cantor M.N."/>
            <person name="Hua S.X."/>
        </authorList>
    </citation>
    <scope>NUCLEOTIDE SEQUENCE [LARGE SCALE GENOMIC DNA]</scope>
    <source>
        <strain evidence="1 2">441</strain>
    </source>
</reference>
<dbReference type="InterPro" id="IPR036864">
    <property type="entry name" value="Zn2-C6_fun-type_DNA-bd_sf"/>
</dbReference>
<dbReference type="SUPFAM" id="SSF57701">
    <property type="entry name" value="Zn2/Cys6 DNA-binding domain"/>
    <property type="match status" value="1"/>
</dbReference>
<protein>
    <recommendedName>
        <fullName evidence="3">Zn(2)-C6 fungal-type domain-containing protein</fullName>
    </recommendedName>
</protein>
<evidence type="ECO:0008006" key="3">
    <source>
        <dbReference type="Google" id="ProtNLM"/>
    </source>
</evidence>
<feature type="non-terminal residue" evidence="1">
    <location>
        <position position="72"/>
    </location>
</feature>
<dbReference type="AlphaFoldDB" id="A0A0C9XFF0"/>
<evidence type="ECO:0000313" key="1">
    <source>
        <dbReference type="EMBL" id="KIK10990.1"/>
    </source>
</evidence>
<name>A0A0C9XFF0_9AGAM</name>
<accession>A0A0C9XFF0</accession>
<dbReference type="GO" id="GO:0000981">
    <property type="term" value="F:DNA-binding transcription factor activity, RNA polymerase II-specific"/>
    <property type="evidence" value="ECO:0007669"/>
    <property type="project" value="InterPro"/>
</dbReference>